<reference evidence="1 2" key="1">
    <citation type="submission" date="2020-07" db="EMBL/GenBank/DDBJ databases">
        <title>Comparative genomics of pyrophilous fungi reveals a link between fire events and developmental genes.</title>
        <authorList>
            <consortium name="DOE Joint Genome Institute"/>
            <person name="Steindorff A.S."/>
            <person name="Carver A."/>
            <person name="Calhoun S."/>
            <person name="Stillman K."/>
            <person name="Liu H."/>
            <person name="Lipzen A."/>
            <person name="Pangilinan J."/>
            <person name="Labutti K."/>
            <person name="Bruns T.D."/>
            <person name="Grigoriev I.V."/>
        </authorList>
    </citation>
    <scope>NUCLEOTIDE SEQUENCE [LARGE SCALE GENOMIC DNA]</scope>
    <source>
        <strain evidence="1 2">CBS 144469</strain>
    </source>
</reference>
<name>A0A8H6M351_9AGAR</name>
<proteinExistence type="predicted"/>
<feature type="non-terminal residue" evidence="1">
    <location>
        <position position="1"/>
    </location>
</feature>
<gene>
    <name evidence="1" type="ORF">DFP72DRAFT_910029</name>
</gene>
<keyword evidence="2" id="KW-1185">Reference proteome</keyword>
<dbReference type="AlphaFoldDB" id="A0A8H6M351"/>
<comment type="caution">
    <text evidence="1">The sequence shown here is derived from an EMBL/GenBank/DDBJ whole genome shotgun (WGS) entry which is preliminary data.</text>
</comment>
<evidence type="ECO:0000313" key="1">
    <source>
        <dbReference type="EMBL" id="KAF6750486.1"/>
    </source>
</evidence>
<evidence type="ECO:0000313" key="2">
    <source>
        <dbReference type="Proteomes" id="UP000521943"/>
    </source>
</evidence>
<sequence>FTTTAQPLHRRCTQARLLALYILSIPFKSTHGSVPLSSRGYGKTTGELDWTRGIRTRAGTGCGGRASRDVRKIYRGASVDFCIARMLSRENVSAHVYRVIRALP</sequence>
<dbReference type="EMBL" id="JACGCI010000056">
    <property type="protein sequence ID" value="KAF6750486.1"/>
    <property type="molecule type" value="Genomic_DNA"/>
</dbReference>
<dbReference type="Proteomes" id="UP000521943">
    <property type="component" value="Unassembled WGS sequence"/>
</dbReference>
<organism evidence="1 2">
    <name type="scientific">Ephemerocybe angulata</name>
    <dbReference type="NCBI Taxonomy" id="980116"/>
    <lineage>
        <taxon>Eukaryota</taxon>
        <taxon>Fungi</taxon>
        <taxon>Dikarya</taxon>
        <taxon>Basidiomycota</taxon>
        <taxon>Agaricomycotina</taxon>
        <taxon>Agaricomycetes</taxon>
        <taxon>Agaricomycetidae</taxon>
        <taxon>Agaricales</taxon>
        <taxon>Agaricineae</taxon>
        <taxon>Psathyrellaceae</taxon>
        <taxon>Ephemerocybe</taxon>
    </lineage>
</organism>
<accession>A0A8H6M351</accession>
<protein>
    <submittedName>
        <fullName evidence="1">Uncharacterized protein</fullName>
    </submittedName>
</protein>